<evidence type="ECO:0000256" key="1">
    <source>
        <dbReference type="SAM" id="MobiDB-lite"/>
    </source>
</evidence>
<dbReference type="GeneID" id="68358844"/>
<evidence type="ECO:0000313" key="4">
    <source>
        <dbReference type="Proteomes" id="UP000824596"/>
    </source>
</evidence>
<reference evidence="3" key="1">
    <citation type="submission" date="2021-09" db="EMBL/GenBank/DDBJ databases">
        <title>A high-quality genome of the endoparasitic fungus Hirsutella rhossiliensis with a comparison of Hirsutella genomes reveals transposable elements contributing to genome size variation.</title>
        <authorList>
            <person name="Lin R."/>
            <person name="Jiao Y."/>
            <person name="Sun X."/>
            <person name="Ling J."/>
            <person name="Xie B."/>
            <person name="Cheng X."/>
        </authorList>
    </citation>
    <scope>NUCLEOTIDE SEQUENCE</scope>
    <source>
        <strain evidence="3">HR02</strain>
    </source>
</reference>
<name>A0A9P8SEQ1_9HYPO</name>
<dbReference type="InterPro" id="IPR054722">
    <property type="entry name" value="PolX-like_BBD"/>
</dbReference>
<dbReference type="Pfam" id="PF22936">
    <property type="entry name" value="Pol_BBD"/>
    <property type="match status" value="1"/>
</dbReference>
<evidence type="ECO:0000313" key="3">
    <source>
        <dbReference type="EMBL" id="KAH0959254.1"/>
    </source>
</evidence>
<gene>
    <name evidence="3" type="ORF">HRG_09715</name>
</gene>
<comment type="caution">
    <text evidence="3">The sequence shown here is derived from an EMBL/GenBank/DDBJ whole genome shotgun (WGS) entry which is preliminary data.</text>
</comment>
<keyword evidence="4" id="KW-1185">Reference proteome</keyword>
<proteinExistence type="predicted"/>
<dbReference type="EMBL" id="JAIZPD010000013">
    <property type="protein sequence ID" value="KAH0959254.1"/>
    <property type="molecule type" value="Genomic_DNA"/>
</dbReference>
<dbReference type="RefSeq" id="XP_044716767.1">
    <property type="nucleotide sequence ID" value="XM_044868186.1"/>
</dbReference>
<accession>A0A9P8SEQ1</accession>
<feature type="compositionally biased region" description="Polar residues" evidence="1">
    <location>
        <begin position="420"/>
        <end position="441"/>
    </location>
</feature>
<feature type="domain" description="Retrovirus-related Pol polyprotein from transposon TNT 1-94-like beta-barrel" evidence="2">
    <location>
        <begin position="31"/>
        <end position="112"/>
    </location>
</feature>
<feature type="region of interest" description="Disordered" evidence="1">
    <location>
        <begin position="420"/>
        <end position="452"/>
    </location>
</feature>
<dbReference type="Proteomes" id="UP000824596">
    <property type="component" value="Unassembled WGS sequence"/>
</dbReference>
<evidence type="ECO:0000259" key="2">
    <source>
        <dbReference type="Pfam" id="PF22936"/>
    </source>
</evidence>
<dbReference type="OrthoDB" id="5056112at2759"/>
<protein>
    <submittedName>
        <fullName evidence="3">GAG-pre-integrase domain-containing protein</fullName>
    </submittedName>
</protein>
<organism evidence="3 4">
    <name type="scientific">Hirsutella rhossiliensis</name>
    <dbReference type="NCBI Taxonomy" id="111463"/>
    <lineage>
        <taxon>Eukaryota</taxon>
        <taxon>Fungi</taxon>
        <taxon>Dikarya</taxon>
        <taxon>Ascomycota</taxon>
        <taxon>Pezizomycotina</taxon>
        <taxon>Sordariomycetes</taxon>
        <taxon>Hypocreomycetidae</taxon>
        <taxon>Hypocreales</taxon>
        <taxon>Ophiocordycipitaceae</taxon>
        <taxon>Hirsutella</taxon>
    </lineage>
</organism>
<sequence>MGKCSASFAIAHQPGQAAFSVESYPLCNSALLDSASTIHIFNQISRFLNFRRATKGDFLWAGESQVPIQGYGDVDIRIEGPQGPRCLRLTDVAFCENFACNLVSYKTLKRHGIWWDESPGQQSCLRASDWSIIGLVSQEHDQFVLEHIPSDVTRRAFFNRRNKYTSITQRSPQKVSAKLWHLRLGHPGPRAMEHLVNCSRGVKIKGIPPPLTVITAASGFAWDFYLQDRKTETVKASIEYLLSNLKHQYEFITKIVECDNELTTGKPEILNYLVHEKFLKVEPSAPNTQCQNGLVWIPLTGEVILTRDVVFDEDQVFDGTLQSLAESNDEISSLMTTQAPDEPVFDFNDDDEQMVDPPNEEQFNEKYTEARFELLPTPPQTPPAALLAASIQMIQDPFVERKIQDRPWWQESHDDLTMPETSQSLTDGHQDGLSPSWTVANPISKDKTSGKPRDKAYLERLIFKKQIDRKDLPPLPKSHHDLKTHTFRYMFEQAERDHLQSHQKMGSWKEVALNTISNGTQILDCMWIYVYKYTKRGRLVKCKARLVTVPHEPCCLTLDGIFVFFYVDDIVFAFRKEDGLRAKL</sequence>
<dbReference type="AlphaFoldDB" id="A0A9P8SEQ1"/>